<evidence type="ECO:0000256" key="1">
    <source>
        <dbReference type="SAM" id="MobiDB-lite"/>
    </source>
</evidence>
<evidence type="ECO:0000313" key="3">
    <source>
        <dbReference type="Proteomes" id="UP001176941"/>
    </source>
</evidence>
<feature type="compositionally biased region" description="Basic and acidic residues" evidence="1">
    <location>
        <begin position="9"/>
        <end position="27"/>
    </location>
</feature>
<keyword evidence="3" id="KW-1185">Reference proteome</keyword>
<feature type="compositionally biased region" description="Basic and acidic residues" evidence="1">
    <location>
        <begin position="258"/>
        <end position="269"/>
    </location>
</feature>
<organism evidence="2 3">
    <name type="scientific">Rangifer tarandus platyrhynchus</name>
    <name type="common">Svalbard reindeer</name>
    <dbReference type="NCBI Taxonomy" id="3082113"/>
    <lineage>
        <taxon>Eukaryota</taxon>
        <taxon>Metazoa</taxon>
        <taxon>Chordata</taxon>
        <taxon>Craniata</taxon>
        <taxon>Vertebrata</taxon>
        <taxon>Euteleostomi</taxon>
        <taxon>Mammalia</taxon>
        <taxon>Eutheria</taxon>
        <taxon>Laurasiatheria</taxon>
        <taxon>Artiodactyla</taxon>
        <taxon>Ruminantia</taxon>
        <taxon>Pecora</taxon>
        <taxon>Cervidae</taxon>
        <taxon>Odocoileinae</taxon>
        <taxon>Rangifer</taxon>
    </lineage>
</organism>
<accession>A0ABN8ZLA0</accession>
<reference evidence="2" key="1">
    <citation type="submission" date="2023-04" db="EMBL/GenBank/DDBJ databases">
        <authorList>
            <consortium name="ELIXIR-Norway"/>
        </authorList>
    </citation>
    <scope>NUCLEOTIDE SEQUENCE [LARGE SCALE GENOMIC DNA]</scope>
</reference>
<gene>
    <name evidence="2" type="ORF">MRATA1EN1_LOCUS22509</name>
</gene>
<sequence length="269" mass="28431">MTRLAGFGEVREGSRLHPDFLQKQDTHHRAKHTYLAQELEKLEEELDTEESQAQPLPPAGGETASSPQQAGNKQSKRGAVGPPWLPGDATCIHLGLDGAPTVMRHLGCAGTLIQNLAQEALGIIKAAASSSQHVTHTPLRAENNSVRALGGIVPSEKTSESLRGQRGTASAAPAEPCPALYHSVSADSRPDGRAPVTAGSSLPRDKTAYSLLELLSRAPHCCPATSARSSILSPASQASWDPSPDRPGFSDFIPPSGHESRQLESLDPK</sequence>
<feature type="compositionally biased region" description="Acidic residues" evidence="1">
    <location>
        <begin position="41"/>
        <end position="50"/>
    </location>
</feature>
<feature type="region of interest" description="Disordered" evidence="1">
    <location>
        <begin position="225"/>
        <end position="269"/>
    </location>
</feature>
<feature type="compositionally biased region" description="Polar residues" evidence="1">
    <location>
        <begin position="226"/>
        <end position="240"/>
    </location>
</feature>
<feature type="compositionally biased region" description="Polar residues" evidence="1">
    <location>
        <begin position="63"/>
        <end position="73"/>
    </location>
</feature>
<proteinExistence type="predicted"/>
<dbReference type="EMBL" id="OX460345">
    <property type="protein sequence ID" value="CAI9173547.1"/>
    <property type="molecule type" value="Genomic_DNA"/>
</dbReference>
<evidence type="ECO:0000313" key="2">
    <source>
        <dbReference type="EMBL" id="CAI9173547.1"/>
    </source>
</evidence>
<name>A0ABN8ZLA0_RANTA</name>
<protein>
    <submittedName>
        <fullName evidence="2">Uncharacterized protein</fullName>
    </submittedName>
</protein>
<feature type="region of interest" description="Disordered" evidence="1">
    <location>
        <begin position="154"/>
        <end position="202"/>
    </location>
</feature>
<feature type="region of interest" description="Disordered" evidence="1">
    <location>
        <begin position="1"/>
        <end position="82"/>
    </location>
</feature>
<dbReference type="Proteomes" id="UP001176941">
    <property type="component" value="Chromosome 34"/>
</dbReference>